<accession>A0ABQ3B561</accession>
<keyword evidence="2" id="KW-1185">Reference proteome</keyword>
<dbReference type="EMBL" id="BMXV01000005">
    <property type="protein sequence ID" value="GGY75152.1"/>
    <property type="molecule type" value="Genomic_DNA"/>
</dbReference>
<evidence type="ECO:0000313" key="2">
    <source>
        <dbReference type="Proteomes" id="UP000601597"/>
    </source>
</evidence>
<sequence length="275" mass="31058">MPAGADPIDCDNLQALFDLCNGRYFNGTLRCSDAFTVSYSAAERQMSRFRYCTDTGQPLAIDLSYRLRDHPRALRSILVREMIPMLALQCYRDTGDVTFLDREPLYGHLFIEPGLGAFFLAQMEHLNLQFPELCLTVKPRFGSGSLFDQNRIPTARLVIIPTDPANNAGVIYRLHDKAPTHWRALREMAWLHHNAHDISILRVSGALAEAYPLLRKDHQPRANARAHPETDFDLVVQELRDHRLTAELKATGVPSEPDAVSGQFAGWHPEAYSGY</sequence>
<proteinExistence type="predicted"/>
<name>A0ABQ3B561_9GAMM</name>
<reference evidence="2" key="1">
    <citation type="journal article" date="2019" name="Int. J. Syst. Evol. Microbiol.">
        <title>The Global Catalogue of Microorganisms (GCM) 10K type strain sequencing project: providing services to taxonomists for standard genome sequencing and annotation.</title>
        <authorList>
            <consortium name="The Broad Institute Genomics Platform"/>
            <consortium name="The Broad Institute Genome Sequencing Center for Infectious Disease"/>
            <person name="Wu L."/>
            <person name="Ma J."/>
        </authorList>
    </citation>
    <scope>NUCLEOTIDE SEQUENCE [LARGE SCALE GENOMIC DNA]</scope>
    <source>
        <strain evidence="2">KCTC 22280</strain>
    </source>
</reference>
<dbReference type="RefSeq" id="WP_189576542.1">
    <property type="nucleotide sequence ID" value="NZ_BMXV01000005.1"/>
</dbReference>
<dbReference type="Proteomes" id="UP000601597">
    <property type="component" value="Unassembled WGS sequence"/>
</dbReference>
<organism evidence="1 2">
    <name type="scientific">Marinobacter zhanjiangensis</name>
    <dbReference type="NCBI Taxonomy" id="578215"/>
    <lineage>
        <taxon>Bacteria</taxon>
        <taxon>Pseudomonadati</taxon>
        <taxon>Pseudomonadota</taxon>
        <taxon>Gammaproteobacteria</taxon>
        <taxon>Pseudomonadales</taxon>
        <taxon>Marinobacteraceae</taxon>
        <taxon>Marinobacter</taxon>
    </lineage>
</organism>
<protein>
    <submittedName>
        <fullName evidence="1">Uncharacterized protein</fullName>
    </submittedName>
</protein>
<evidence type="ECO:0000313" key="1">
    <source>
        <dbReference type="EMBL" id="GGY75152.1"/>
    </source>
</evidence>
<comment type="caution">
    <text evidence="1">The sequence shown here is derived from an EMBL/GenBank/DDBJ whole genome shotgun (WGS) entry which is preliminary data.</text>
</comment>
<gene>
    <name evidence="1" type="ORF">GCM10007071_22960</name>
</gene>